<sequence>MTFQPAIASPSVGHQTVHPITSRLKAISSHGFQLIELVEDDLTFYARDHLGGAVTEATMLEAATSIKRLCDSLSLKPFVLQPFWFYEGLLDRTEHAARITKLRLWMKLVKILDIRLIQIPTNWMSADSTTGDIDAIVADLVEMAEIGLEQHPPVSFAYEAVAWGTHIDTWQGAWEVVKRVDRPNFGLCLDTYHIVARVWGDPTAPGCKRADGDERLRRSMEEMVAEVDVKKIFFVQLSDAERLEQPLVRGHPFYNEEQLPRMAWSRNARLFPWEDEQRRCLPLEPVAEAIFRDLGFRGVFTMEMFSRTLLESDSSIPDRFAARGMQSWKKSMERIGPYLV</sequence>
<dbReference type="InterPro" id="IPR050312">
    <property type="entry name" value="IolE/XylAMocC-like"/>
</dbReference>
<dbReference type="PANTHER" id="PTHR12110">
    <property type="entry name" value="HYDROXYPYRUVATE ISOMERASE"/>
    <property type="match status" value="1"/>
</dbReference>
<organism evidence="2 3">
    <name type="scientific">Aspergillus nanangensis</name>
    <dbReference type="NCBI Taxonomy" id="2582783"/>
    <lineage>
        <taxon>Eukaryota</taxon>
        <taxon>Fungi</taxon>
        <taxon>Dikarya</taxon>
        <taxon>Ascomycota</taxon>
        <taxon>Pezizomycotina</taxon>
        <taxon>Eurotiomycetes</taxon>
        <taxon>Eurotiomycetidae</taxon>
        <taxon>Eurotiales</taxon>
        <taxon>Aspergillaceae</taxon>
        <taxon>Aspergillus</taxon>
        <taxon>Aspergillus subgen. Circumdati</taxon>
    </lineage>
</organism>
<dbReference type="Gene3D" id="3.20.20.150">
    <property type="entry name" value="Divalent-metal-dependent TIM barrel enzymes"/>
    <property type="match status" value="1"/>
</dbReference>
<dbReference type="SUPFAM" id="SSF51658">
    <property type="entry name" value="Xylose isomerase-like"/>
    <property type="match status" value="1"/>
</dbReference>
<reference evidence="2" key="1">
    <citation type="journal article" date="2019" name="Beilstein J. Org. Chem.">
        <title>Nanangenines: drimane sesquiterpenoids as the dominant metabolite cohort of a novel Australian fungus, Aspergillus nanangensis.</title>
        <authorList>
            <person name="Lacey H.J."/>
            <person name="Gilchrist C.L.M."/>
            <person name="Crombie A."/>
            <person name="Kalaitzis J.A."/>
            <person name="Vuong D."/>
            <person name="Rutledge P.J."/>
            <person name="Turner P."/>
            <person name="Pitt J.I."/>
            <person name="Lacey E."/>
            <person name="Chooi Y.H."/>
            <person name="Piggott A.M."/>
        </authorList>
    </citation>
    <scope>NUCLEOTIDE SEQUENCE</scope>
    <source>
        <strain evidence="2">MST-FP2251</strain>
    </source>
</reference>
<reference evidence="2" key="2">
    <citation type="submission" date="2020-02" db="EMBL/GenBank/DDBJ databases">
        <authorList>
            <person name="Gilchrist C.L.M."/>
            <person name="Chooi Y.-H."/>
        </authorList>
    </citation>
    <scope>NUCLEOTIDE SEQUENCE</scope>
    <source>
        <strain evidence="2">MST-FP2251</strain>
    </source>
</reference>
<accession>A0AAD4CUK8</accession>
<name>A0AAD4CUK8_ASPNN</name>
<evidence type="ECO:0000259" key="1">
    <source>
        <dbReference type="Pfam" id="PF01261"/>
    </source>
</evidence>
<dbReference type="InterPro" id="IPR013022">
    <property type="entry name" value="Xyl_isomerase-like_TIM-brl"/>
</dbReference>
<dbReference type="AlphaFoldDB" id="A0AAD4CUK8"/>
<dbReference type="Proteomes" id="UP001194746">
    <property type="component" value="Unassembled WGS sequence"/>
</dbReference>
<comment type="caution">
    <text evidence="2">The sequence shown here is derived from an EMBL/GenBank/DDBJ whole genome shotgun (WGS) entry which is preliminary data.</text>
</comment>
<dbReference type="InterPro" id="IPR036237">
    <property type="entry name" value="Xyl_isomerase-like_sf"/>
</dbReference>
<dbReference type="PANTHER" id="PTHR12110:SF21">
    <property type="entry name" value="XYLOSE ISOMERASE-LIKE TIM BARREL DOMAIN-CONTAINING PROTEIN"/>
    <property type="match status" value="1"/>
</dbReference>
<protein>
    <recommendedName>
        <fullName evidence="1">Xylose isomerase-like TIM barrel domain-containing protein</fullName>
    </recommendedName>
</protein>
<dbReference type="Pfam" id="PF01261">
    <property type="entry name" value="AP_endonuc_2"/>
    <property type="match status" value="1"/>
</dbReference>
<proteinExistence type="predicted"/>
<evidence type="ECO:0000313" key="2">
    <source>
        <dbReference type="EMBL" id="KAF9893004.1"/>
    </source>
</evidence>
<dbReference type="EMBL" id="VCAU01000009">
    <property type="protein sequence ID" value="KAF9893004.1"/>
    <property type="molecule type" value="Genomic_DNA"/>
</dbReference>
<gene>
    <name evidence="2" type="ORF">FE257_012415</name>
</gene>
<feature type="domain" description="Xylose isomerase-like TIM barrel" evidence="1">
    <location>
        <begin position="25"/>
        <end position="317"/>
    </location>
</feature>
<evidence type="ECO:0000313" key="3">
    <source>
        <dbReference type="Proteomes" id="UP001194746"/>
    </source>
</evidence>
<keyword evidence="3" id="KW-1185">Reference proteome</keyword>